<feature type="compositionally biased region" description="Basic and acidic residues" evidence="1">
    <location>
        <begin position="122"/>
        <end position="135"/>
    </location>
</feature>
<dbReference type="Proteomes" id="UP000824890">
    <property type="component" value="Unassembled WGS sequence"/>
</dbReference>
<feature type="non-terminal residue" evidence="2">
    <location>
        <position position="1"/>
    </location>
</feature>
<organism evidence="2 3">
    <name type="scientific">Brassica napus</name>
    <name type="common">Rape</name>
    <dbReference type="NCBI Taxonomy" id="3708"/>
    <lineage>
        <taxon>Eukaryota</taxon>
        <taxon>Viridiplantae</taxon>
        <taxon>Streptophyta</taxon>
        <taxon>Embryophyta</taxon>
        <taxon>Tracheophyta</taxon>
        <taxon>Spermatophyta</taxon>
        <taxon>Magnoliopsida</taxon>
        <taxon>eudicotyledons</taxon>
        <taxon>Gunneridae</taxon>
        <taxon>Pentapetalae</taxon>
        <taxon>rosids</taxon>
        <taxon>malvids</taxon>
        <taxon>Brassicales</taxon>
        <taxon>Brassicaceae</taxon>
        <taxon>Brassiceae</taxon>
        <taxon>Brassica</taxon>
    </lineage>
</organism>
<dbReference type="EMBL" id="JAGKQM010000002">
    <property type="protein sequence ID" value="KAH0939836.1"/>
    <property type="molecule type" value="Genomic_DNA"/>
</dbReference>
<comment type="caution">
    <text evidence="2">The sequence shown here is derived from an EMBL/GenBank/DDBJ whole genome shotgun (WGS) entry which is preliminary data.</text>
</comment>
<reference evidence="2 3" key="1">
    <citation type="submission" date="2021-05" db="EMBL/GenBank/DDBJ databases">
        <title>Genome Assembly of Synthetic Allotetraploid Brassica napus Reveals Homoeologous Exchanges between Subgenomes.</title>
        <authorList>
            <person name="Davis J.T."/>
        </authorList>
    </citation>
    <scope>NUCLEOTIDE SEQUENCE [LARGE SCALE GENOMIC DNA]</scope>
    <source>
        <strain evidence="3">cv. Da-Ae</strain>
        <tissue evidence="2">Seedling</tissue>
    </source>
</reference>
<accession>A0ABQ8EDX7</accession>
<feature type="region of interest" description="Disordered" evidence="1">
    <location>
        <begin position="118"/>
        <end position="141"/>
    </location>
</feature>
<evidence type="ECO:0000313" key="3">
    <source>
        <dbReference type="Proteomes" id="UP000824890"/>
    </source>
</evidence>
<proteinExistence type="predicted"/>
<name>A0ABQ8EDX7_BRANA</name>
<evidence type="ECO:0000313" key="2">
    <source>
        <dbReference type="EMBL" id="KAH0939836.1"/>
    </source>
</evidence>
<sequence length="172" mass="18957">TENVSSLPRDGDVVSFAIPLAARNGVINGSLFNPIDSCVFKVIFRSQRRCEIRTQSKSFDAKGSRPANGSVHSRFRPIGDDGVAFARTLSPQIRRVLPTTPPSLPIYRLARGWKCRSPATRGKSEKKTMTSDRRGFYTTSSRSLSPPPLLIIQVRSVTGMNESKSQAFIRCG</sequence>
<evidence type="ECO:0000256" key="1">
    <source>
        <dbReference type="SAM" id="MobiDB-lite"/>
    </source>
</evidence>
<protein>
    <submittedName>
        <fullName evidence="2">Uncharacterized protein</fullName>
    </submittedName>
</protein>
<keyword evidence="3" id="KW-1185">Reference proteome</keyword>
<gene>
    <name evidence="2" type="ORF">HID58_007297</name>
</gene>